<dbReference type="GO" id="GO:0003085">
    <property type="term" value="P:negative regulation of systemic arterial blood pressure"/>
    <property type="evidence" value="ECO:0007669"/>
    <property type="project" value="TreeGrafter"/>
</dbReference>
<keyword evidence="7 12" id="KW-0838">Vasoactive</keyword>
<dbReference type="Pfam" id="PF00212">
    <property type="entry name" value="ANP"/>
    <property type="match status" value="1"/>
</dbReference>
<dbReference type="InterPro" id="IPR050787">
    <property type="entry name" value="Natriuretic_peptide"/>
</dbReference>
<proteinExistence type="inferred from homology"/>
<keyword evidence="15" id="KW-1185">Reference proteome</keyword>
<dbReference type="GO" id="GO:0006182">
    <property type="term" value="P:cGMP biosynthetic process"/>
    <property type="evidence" value="ECO:0007669"/>
    <property type="project" value="TreeGrafter"/>
</dbReference>
<evidence type="ECO:0000256" key="7">
    <source>
        <dbReference type="ARBA" id="ARBA00022858"/>
    </source>
</evidence>
<dbReference type="GO" id="GO:0005615">
    <property type="term" value="C:extracellular space"/>
    <property type="evidence" value="ECO:0007669"/>
    <property type="project" value="TreeGrafter"/>
</dbReference>
<evidence type="ECO:0000256" key="10">
    <source>
        <dbReference type="ARBA" id="ARBA00032322"/>
    </source>
</evidence>
<evidence type="ECO:0000256" key="11">
    <source>
        <dbReference type="ARBA" id="ARBA00032369"/>
    </source>
</evidence>
<name>A0AAW0IAE5_MYOGA</name>
<keyword evidence="5" id="KW-0372">Hormone</keyword>
<keyword evidence="8" id="KW-1015">Disulfide bond</keyword>
<comment type="similarity">
    <text evidence="2 12">Belongs to the natriuretic peptide family.</text>
</comment>
<evidence type="ECO:0000256" key="6">
    <source>
        <dbReference type="ARBA" id="ARBA00022729"/>
    </source>
</evidence>
<dbReference type="GO" id="GO:0019934">
    <property type="term" value="P:cGMP-mediated signaling"/>
    <property type="evidence" value="ECO:0007669"/>
    <property type="project" value="TreeGrafter"/>
</dbReference>
<evidence type="ECO:0000256" key="5">
    <source>
        <dbReference type="ARBA" id="ARBA00022702"/>
    </source>
</evidence>
<dbReference type="InterPro" id="IPR002408">
    <property type="entry name" value="Natriuretic_peptide_brain"/>
</dbReference>
<dbReference type="PROSITE" id="PS00263">
    <property type="entry name" value="NATRIURETIC_PEPTIDE"/>
    <property type="match status" value="1"/>
</dbReference>
<dbReference type="GO" id="GO:0051427">
    <property type="term" value="F:hormone receptor binding"/>
    <property type="evidence" value="ECO:0007669"/>
    <property type="project" value="TreeGrafter"/>
</dbReference>
<protein>
    <recommendedName>
        <fullName evidence="3">Natriuretic peptides B</fullName>
    </recommendedName>
    <alternativeName>
        <fullName evidence="9">Brain natriuretic factor prohormone</fullName>
    </alternativeName>
    <alternativeName>
        <fullName evidence="10">Gamma-brain natriuretic peptide</fullName>
    </alternativeName>
    <alternativeName>
        <fullName evidence="11">Iso-ANP</fullName>
    </alternativeName>
</protein>
<organism evidence="14 15">
    <name type="scientific">Myodes glareolus</name>
    <name type="common">Bank vole</name>
    <name type="synonym">Clethrionomys glareolus</name>
    <dbReference type="NCBI Taxonomy" id="447135"/>
    <lineage>
        <taxon>Eukaryota</taxon>
        <taxon>Metazoa</taxon>
        <taxon>Chordata</taxon>
        <taxon>Craniata</taxon>
        <taxon>Vertebrata</taxon>
        <taxon>Euteleostomi</taxon>
        <taxon>Mammalia</taxon>
        <taxon>Eutheria</taxon>
        <taxon>Euarchontoglires</taxon>
        <taxon>Glires</taxon>
        <taxon>Rodentia</taxon>
        <taxon>Myomorpha</taxon>
        <taxon>Muroidea</taxon>
        <taxon>Cricetidae</taxon>
        <taxon>Arvicolinae</taxon>
        <taxon>Myodes</taxon>
    </lineage>
</organism>
<evidence type="ECO:0000313" key="15">
    <source>
        <dbReference type="Proteomes" id="UP001488838"/>
    </source>
</evidence>
<evidence type="ECO:0000256" key="1">
    <source>
        <dbReference type="ARBA" id="ARBA00004613"/>
    </source>
</evidence>
<dbReference type="InterPro" id="IPR030480">
    <property type="entry name" value="Natr_peptide_CS"/>
</dbReference>
<evidence type="ECO:0000313" key="14">
    <source>
        <dbReference type="EMBL" id="KAK7811138.1"/>
    </source>
</evidence>
<evidence type="ECO:0000256" key="3">
    <source>
        <dbReference type="ARBA" id="ARBA00020075"/>
    </source>
</evidence>
<dbReference type="GO" id="GO:0005737">
    <property type="term" value="C:cytoplasm"/>
    <property type="evidence" value="ECO:0007669"/>
    <property type="project" value="TreeGrafter"/>
</dbReference>
<gene>
    <name evidence="14" type="ORF">U0070_016078</name>
</gene>
<evidence type="ECO:0000256" key="4">
    <source>
        <dbReference type="ARBA" id="ARBA00022525"/>
    </source>
</evidence>
<accession>A0AAW0IAE5</accession>
<dbReference type="PRINTS" id="PR00712">
    <property type="entry name" value="BNATPEPTIDE"/>
</dbReference>
<dbReference type="PANTHER" id="PTHR14066:SF10">
    <property type="entry name" value="NATRIURETIC PEPTIDES B"/>
    <property type="match status" value="1"/>
</dbReference>
<dbReference type="EMBL" id="JBBHLL010000181">
    <property type="protein sequence ID" value="KAK7811138.1"/>
    <property type="molecule type" value="Genomic_DNA"/>
</dbReference>
<reference evidence="14 15" key="1">
    <citation type="journal article" date="2023" name="bioRxiv">
        <title>Conserved and derived expression patterns and positive selection on dental genes reveal complex evolutionary context of ever-growing rodent molars.</title>
        <authorList>
            <person name="Calamari Z.T."/>
            <person name="Song A."/>
            <person name="Cohen E."/>
            <person name="Akter M."/>
            <person name="Roy R.D."/>
            <person name="Hallikas O."/>
            <person name="Christensen M.M."/>
            <person name="Li P."/>
            <person name="Marangoni P."/>
            <person name="Jernvall J."/>
            <person name="Klein O.D."/>
        </authorList>
    </citation>
    <scope>NUCLEOTIDE SEQUENCE [LARGE SCALE GENOMIC DNA]</scope>
    <source>
        <strain evidence="14">V071</strain>
    </source>
</reference>
<evidence type="ECO:0000256" key="13">
    <source>
        <dbReference type="SAM" id="SignalP"/>
    </source>
</evidence>
<dbReference type="InterPro" id="IPR000663">
    <property type="entry name" value="Natr_peptide"/>
</dbReference>
<comment type="subcellular location">
    <subcellularLocation>
        <location evidence="1 12">Secreted</location>
    </subcellularLocation>
</comment>
<sequence>MNLQKALSRMVLFLLFLYLSPLGGRTHPLGSPSQSPEQVKMQTLLDLLREKAQEVAQRQLLKDQDPTKVPPKSTLGSQVSTLQVLQRLRNTKKMHNSSCFGQKIDRIGSVSRLGCNGELLPCRFTASCTPALPPSACMQPLEAPRFAIWSLCTALHFADHLQSQGNLSGNVTRELHYVLTGHHLPSQGSDAPKGADCLLVGHPFTGQKEF</sequence>
<dbReference type="GO" id="GO:0007218">
    <property type="term" value="P:neuropeptide signaling pathway"/>
    <property type="evidence" value="ECO:0007669"/>
    <property type="project" value="TreeGrafter"/>
</dbReference>
<evidence type="ECO:0000256" key="8">
    <source>
        <dbReference type="ARBA" id="ARBA00023157"/>
    </source>
</evidence>
<evidence type="ECO:0000256" key="9">
    <source>
        <dbReference type="ARBA" id="ARBA00031802"/>
    </source>
</evidence>
<keyword evidence="6 13" id="KW-0732">Signal</keyword>
<comment type="caution">
    <text evidence="14">The sequence shown here is derived from an EMBL/GenBank/DDBJ whole genome shotgun (WGS) entry which is preliminary data.</text>
</comment>
<evidence type="ECO:0000256" key="2">
    <source>
        <dbReference type="ARBA" id="ARBA00009041"/>
    </source>
</evidence>
<dbReference type="Proteomes" id="UP001488838">
    <property type="component" value="Unassembled WGS sequence"/>
</dbReference>
<feature type="chain" id="PRO_5043721132" description="Natriuretic peptides B" evidence="13">
    <location>
        <begin position="27"/>
        <end position="210"/>
    </location>
</feature>
<dbReference type="AlphaFoldDB" id="A0AAW0IAE5"/>
<dbReference type="GO" id="GO:0097746">
    <property type="term" value="P:blood vessel diameter maintenance"/>
    <property type="evidence" value="ECO:0007669"/>
    <property type="project" value="UniProtKB-KW"/>
</dbReference>
<dbReference type="GO" id="GO:0007168">
    <property type="term" value="P:receptor guanylyl cyclase signaling pathway"/>
    <property type="evidence" value="ECO:0007669"/>
    <property type="project" value="TreeGrafter"/>
</dbReference>
<feature type="signal peptide" evidence="13">
    <location>
        <begin position="1"/>
        <end position="26"/>
    </location>
</feature>
<keyword evidence="4" id="KW-0964">Secreted</keyword>
<evidence type="ECO:0000256" key="12">
    <source>
        <dbReference type="RuleBase" id="RU003686"/>
    </source>
</evidence>
<dbReference type="SMART" id="SM00183">
    <property type="entry name" value="NAT_PEP"/>
    <property type="match status" value="1"/>
</dbReference>
<dbReference type="PANTHER" id="PTHR14066">
    <property type="entry name" value="ATRIAL NATRIURETIC FACTOR PRECURSOR"/>
    <property type="match status" value="1"/>
</dbReference>
<dbReference type="GO" id="GO:0005179">
    <property type="term" value="F:hormone activity"/>
    <property type="evidence" value="ECO:0007669"/>
    <property type="project" value="UniProtKB-KW"/>
</dbReference>